<dbReference type="PANTHER" id="PTHR43685">
    <property type="entry name" value="GLYCOSYLTRANSFERASE"/>
    <property type="match status" value="1"/>
</dbReference>
<protein>
    <submittedName>
        <fullName evidence="2">Glycosyltransferase family 2 protein</fullName>
    </submittedName>
</protein>
<evidence type="ECO:0000313" key="2">
    <source>
        <dbReference type="EMBL" id="NEE17323.1"/>
    </source>
</evidence>
<organism evidence="2">
    <name type="scientific">Streptomyces sp. SID7499</name>
    <dbReference type="NCBI Taxonomy" id="2706086"/>
    <lineage>
        <taxon>Bacteria</taxon>
        <taxon>Bacillati</taxon>
        <taxon>Actinomycetota</taxon>
        <taxon>Actinomycetes</taxon>
        <taxon>Kitasatosporales</taxon>
        <taxon>Streptomycetaceae</taxon>
        <taxon>Streptomyces</taxon>
    </lineage>
</organism>
<comment type="caution">
    <text evidence="2">The sequence shown here is derived from an EMBL/GenBank/DDBJ whole genome shotgun (WGS) entry which is preliminary data.</text>
</comment>
<proteinExistence type="predicted"/>
<dbReference type="CDD" id="cd00761">
    <property type="entry name" value="Glyco_tranf_GTA_type"/>
    <property type="match status" value="1"/>
</dbReference>
<dbReference type="Gene3D" id="3.90.550.10">
    <property type="entry name" value="Spore Coat Polysaccharide Biosynthesis Protein SpsA, Chain A"/>
    <property type="match status" value="1"/>
</dbReference>
<dbReference type="Pfam" id="PF00535">
    <property type="entry name" value="Glycos_transf_2"/>
    <property type="match status" value="1"/>
</dbReference>
<dbReference type="AlphaFoldDB" id="A0A6G3XI26"/>
<gene>
    <name evidence="2" type="ORF">G3M58_64010</name>
</gene>
<dbReference type="InterPro" id="IPR029044">
    <property type="entry name" value="Nucleotide-diphossugar_trans"/>
</dbReference>
<dbReference type="SUPFAM" id="SSF53448">
    <property type="entry name" value="Nucleotide-diphospho-sugar transferases"/>
    <property type="match status" value="1"/>
</dbReference>
<reference evidence="2" key="1">
    <citation type="submission" date="2020-01" db="EMBL/GenBank/DDBJ databases">
        <title>Insect and environment-associated Actinomycetes.</title>
        <authorList>
            <person name="Currrie C."/>
            <person name="Chevrette M."/>
            <person name="Carlson C."/>
            <person name="Stubbendieck R."/>
            <person name="Wendt-Pienkowski E."/>
        </authorList>
    </citation>
    <scope>NUCLEOTIDE SEQUENCE</scope>
    <source>
        <strain evidence="2">SID7499</strain>
    </source>
</reference>
<sequence>MSSSATATFVMPHYADASMSGEYLDRTLESLHAQTDRDWQVAIVDDASPDPRDRERLQKLQKLHPDRIFVIQQDVNRGQGFCRNVGVRWASRRGSRFVLFQDADDIAHPRRVEVTRRTFDERPDVDFVYSTFSVVDEYGNDVPHGRLTPSLLEIVQSHRDHPVEGPEAWIRMGVDTGYTTLTSTVAVRTALAMSHPFPHVRASEDAHTWLRMSAGGTSLAYLPSIPCQYRVPQGAAGSSDRARIGADYYQRKAEVDTDGFFEAVSISLQRQTIQPGEARDLKCAFLRRLALTMEGEGQQSLAETILNMIDQIGAGEQLTSP</sequence>
<dbReference type="EMBL" id="JAAGMN010006707">
    <property type="protein sequence ID" value="NEE17323.1"/>
    <property type="molecule type" value="Genomic_DNA"/>
</dbReference>
<dbReference type="InterPro" id="IPR001173">
    <property type="entry name" value="Glyco_trans_2-like"/>
</dbReference>
<keyword evidence="2" id="KW-0808">Transferase</keyword>
<dbReference type="GO" id="GO:0016740">
    <property type="term" value="F:transferase activity"/>
    <property type="evidence" value="ECO:0007669"/>
    <property type="project" value="UniProtKB-KW"/>
</dbReference>
<dbReference type="InterPro" id="IPR050834">
    <property type="entry name" value="Glycosyltransf_2"/>
</dbReference>
<evidence type="ECO:0000259" key="1">
    <source>
        <dbReference type="Pfam" id="PF00535"/>
    </source>
</evidence>
<accession>A0A6G3XI26</accession>
<dbReference type="PANTHER" id="PTHR43685:SF2">
    <property type="entry name" value="GLYCOSYLTRANSFERASE 2-LIKE DOMAIN-CONTAINING PROTEIN"/>
    <property type="match status" value="1"/>
</dbReference>
<name>A0A6G3XI26_9ACTN</name>
<feature type="domain" description="Glycosyltransferase 2-like" evidence="1">
    <location>
        <begin position="9"/>
        <end position="147"/>
    </location>
</feature>